<name>A0A644ZCA6_9ZZZZ</name>
<dbReference type="InterPro" id="IPR023214">
    <property type="entry name" value="HAD_sf"/>
</dbReference>
<accession>A0A644ZCA6</accession>
<dbReference type="InterPro" id="IPR023299">
    <property type="entry name" value="ATPase_P-typ_cyto_dom_N"/>
</dbReference>
<comment type="caution">
    <text evidence="2">The sequence shown here is derived from an EMBL/GenBank/DDBJ whole genome shotgun (WGS) entry which is preliminary data.</text>
</comment>
<keyword evidence="1" id="KW-1133">Transmembrane helix</keyword>
<dbReference type="GO" id="GO:0000166">
    <property type="term" value="F:nucleotide binding"/>
    <property type="evidence" value="ECO:0007669"/>
    <property type="project" value="InterPro"/>
</dbReference>
<gene>
    <name evidence="2" type="ORF">SDC9_85145</name>
</gene>
<dbReference type="Gene3D" id="3.40.50.1000">
    <property type="entry name" value="HAD superfamily/HAD-like"/>
    <property type="match status" value="1"/>
</dbReference>
<evidence type="ECO:0000256" key="1">
    <source>
        <dbReference type="SAM" id="Phobius"/>
    </source>
</evidence>
<keyword evidence="1" id="KW-0812">Transmembrane</keyword>
<sequence length="278" mass="29511">MDKLSVRLGGNGAALAGWEGARWSVSGDGILLTDTDLFPPGAVTMNGIKVFGDYSVEKVVGVAATLVRDSGSGLDKVFHDLLKTQGAVYRRAGKLFYHEGGGVSADIRGEQVLIGSAALMTLMEIPLPKGLNIKNAVFCSIDGELAGVFALNYSLPGPISPALSALIQNKINPILATRDFNIIPAMLRQRFKLPVERMEYPSAVRRRELSDPQQTHSDTITAVLCREGLGPFSEAVVGAGRLRRAVLQNAGFSCAGAVAGILIAFYLTFQNAYASLSA</sequence>
<reference evidence="2" key="1">
    <citation type="submission" date="2019-08" db="EMBL/GenBank/DDBJ databases">
        <authorList>
            <person name="Kucharzyk K."/>
            <person name="Murdoch R.W."/>
            <person name="Higgins S."/>
            <person name="Loffler F."/>
        </authorList>
    </citation>
    <scope>NUCLEOTIDE SEQUENCE</scope>
</reference>
<dbReference type="Gene3D" id="3.40.1110.10">
    <property type="entry name" value="Calcium-transporting ATPase, cytoplasmic domain N"/>
    <property type="match status" value="1"/>
</dbReference>
<proteinExistence type="predicted"/>
<keyword evidence="1" id="KW-0472">Membrane</keyword>
<dbReference type="AlphaFoldDB" id="A0A644ZCA6"/>
<dbReference type="SUPFAM" id="SSF81660">
    <property type="entry name" value="Metal cation-transporting ATPase, ATP-binding domain N"/>
    <property type="match status" value="1"/>
</dbReference>
<protein>
    <submittedName>
        <fullName evidence="2">Uncharacterized protein</fullName>
    </submittedName>
</protein>
<organism evidence="2">
    <name type="scientific">bioreactor metagenome</name>
    <dbReference type="NCBI Taxonomy" id="1076179"/>
    <lineage>
        <taxon>unclassified sequences</taxon>
        <taxon>metagenomes</taxon>
        <taxon>ecological metagenomes</taxon>
    </lineage>
</organism>
<dbReference type="EMBL" id="VSSQ01008313">
    <property type="protein sequence ID" value="MPM38516.1"/>
    <property type="molecule type" value="Genomic_DNA"/>
</dbReference>
<evidence type="ECO:0000313" key="2">
    <source>
        <dbReference type="EMBL" id="MPM38516.1"/>
    </source>
</evidence>
<feature type="transmembrane region" description="Helical" evidence="1">
    <location>
        <begin position="250"/>
        <end position="269"/>
    </location>
</feature>